<dbReference type="Pfam" id="PF12796">
    <property type="entry name" value="Ank_2"/>
    <property type="match status" value="5"/>
</dbReference>
<evidence type="ECO:0000313" key="5">
    <source>
        <dbReference type="EMBL" id="KEY69336.1"/>
    </source>
</evidence>
<dbReference type="PANTHER" id="PTHR24198">
    <property type="entry name" value="ANKYRIN REPEAT AND PROTEIN KINASE DOMAIN-CONTAINING PROTEIN"/>
    <property type="match status" value="1"/>
</dbReference>
<dbReference type="PROSITE" id="PS50088">
    <property type="entry name" value="ANK_REPEAT"/>
    <property type="match status" value="5"/>
</dbReference>
<organism evidence="5 6">
    <name type="scientific">Stachybotrys chartarum (strain CBS 109288 / IBT 7711)</name>
    <name type="common">Toxic black mold</name>
    <name type="synonym">Stilbospora chartarum</name>
    <dbReference type="NCBI Taxonomy" id="1280523"/>
    <lineage>
        <taxon>Eukaryota</taxon>
        <taxon>Fungi</taxon>
        <taxon>Dikarya</taxon>
        <taxon>Ascomycota</taxon>
        <taxon>Pezizomycotina</taxon>
        <taxon>Sordariomycetes</taxon>
        <taxon>Hypocreomycetidae</taxon>
        <taxon>Hypocreales</taxon>
        <taxon>Stachybotryaceae</taxon>
        <taxon>Stachybotrys</taxon>
    </lineage>
</organism>
<dbReference type="Proteomes" id="UP000028045">
    <property type="component" value="Unassembled WGS sequence"/>
</dbReference>
<evidence type="ECO:0000256" key="3">
    <source>
        <dbReference type="PROSITE-ProRule" id="PRU00023"/>
    </source>
</evidence>
<dbReference type="PROSITE" id="PS50297">
    <property type="entry name" value="ANK_REP_REGION"/>
    <property type="match status" value="3"/>
</dbReference>
<evidence type="ECO:0000256" key="1">
    <source>
        <dbReference type="ARBA" id="ARBA00022737"/>
    </source>
</evidence>
<evidence type="ECO:0000313" key="6">
    <source>
        <dbReference type="Proteomes" id="UP000028045"/>
    </source>
</evidence>
<dbReference type="HOGENOM" id="CLU_014021_0_0_1"/>
<dbReference type="OrthoDB" id="194358at2759"/>
<evidence type="ECO:0000256" key="2">
    <source>
        <dbReference type="ARBA" id="ARBA00023043"/>
    </source>
</evidence>
<dbReference type="AlphaFoldDB" id="A0A084AVK7"/>
<reference evidence="5 6" key="1">
    <citation type="journal article" date="2014" name="BMC Genomics">
        <title>Comparative genome sequencing reveals chemotype-specific gene clusters in the toxigenic black mold Stachybotrys.</title>
        <authorList>
            <person name="Semeiks J."/>
            <person name="Borek D."/>
            <person name="Otwinowski Z."/>
            <person name="Grishin N.V."/>
        </authorList>
    </citation>
    <scope>NUCLEOTIDE SEQUENCE [LARGE SCALE GENOMIC DNA]</scope>
    <source>
        <strain evidence="6">CBS 109288 / IBT 7711</strain>
    </source>
</reference>
<dbReference type="EMBL" id="KL648533">
    <property type="protein sequence ID" value="KEY69336.1"/>
    <property type="molecule type" value="Genomic_DNA"/>
</dbReference>
<feature type="repeat" description="ANK" evidence="3">
    <location>
        <begin position="773"/>
        <end position="805"/>
    </location>
</feature>
<name>A0A084AVK7_STACB</name>
<dbReference type="Gene3D" id="1.25.40.20">
    <property type="entry name" value="Ankyrin repeat-containing domain"/>
    <property type="match status" value="2"/>
</dbReference>
<keyword evidence="1" id="KW-0677">Repeat</keyword>
<feature type="repeat" description="ANK" evidence="3">
    <location>
        <begin position="488"/>
        <end position="520"/>
    </location>
</feature>
<feature type="region of interest" description="Disordered" evidence="4">
    <location>
        <begin position="296"/>
        <end position="327"/>
    </location>
</feature>
<feature type="region of interest" description="Disordered" evidence="4">
    <location>
        <begin position="30"/>
        <end position="96"/>
    </location>
</feature>
<keyword evidence="2 3" id="KW-0040">ANK repeat</keyword>
<proteinExistence type="predicted"/>
<dbReference type="SMART" id="SM00248">
    <property type="entry name" value="ANK"/>
    <property type="match status" value="14"/>
</dbReference>
<feature type="repeat" description="ANK" evidence="3">
    <location>
        <begin position="455"/>
        <end position="487"/>
    </location>
</feature>
<dbReference type="InterPro" id="IPR036770">
    <property type="entry name" value="Ankyrin_rpt-contain_sf"/>
</dbReference>
<dbReference type="Pfam" id="PF00023">
    <property type="entry name" value="Ank"/>
    <property type="match status" value="1"/>
</dbReference>
<feature type="compositionally biased region" description="Polar residues" evidence="4">
    <location>
        <begin position="317"/>
        <end position="327"/>
    </location>
</feature>
<feature type="repeat" description="ANK" evidence="3">
    <location>
        <begin position="589"/>
        <end position="621"/>
    </location>
</feature>
<dbReference type="PANTHER" id="PTHR24198:SF165">
    <property type="entry name" value="ANKYRIN REPEAT-CONTAINING PROTEIN-RELATED"/>
    <property type="match status" value="1"/>
</dbReference>
<gene>
    <name evidence="5" type="ORF">S7711_08406</name>
</gene>
<sequence>MSTDVVGMSRAHLIEEFSFIEALTLAPKDFPTRDSQETLGRSLPPIPTSPSLSRSKTVVSAKESPVKEPAKLSPHPKSPPQQKGLKPKNSKTNMATSKAQKNCLELCLKTTKLGDRVSVRMLEYFTSAREQSETLDKLAHGFLDTCQILFTIEAGLEEGERTSQAFPAEIVAELDKKFRIAQADFTSLEQMVNKSLDYERKGAMGRMRRGWGRMFGEGDYDKMIHSMERTKESLRMSALMFQWSLGKEKVENEMGIGYTALAAALDRLDKRAGSSRVQHKPLMQGNESFHQLPAATQPRAPDMQQLPLPPLPWAPNSGLSMDSASSVTSNDMRLSNLDSRHMSNNTFSSSTSYDRGQLVASPVHEHSHMGDDVISNPATIDSDGLLEEIVGLSLDSSKPVRIKAEPTSMPRWAPRHNLGAEAGSMKGALMTAVRTKNHKLLNSLLDQGVSPLPAAGHNPLKEAIFIGDTESVRLLLIFGADPNDPDSQGVQPLATAAERGFFAGATMLLKYGADPNSTTTPDMETPLAIATIANRVNMAHLMLIYGGDPSHLTVDGNTLLIAATNKKTPKKFIDLLLDYGADPNAKSREGKTALFEAIQSGRADIVTSLLEHGANPNLPGPKHMLWPATYQSACLQVLLAHGADFKKTPGIMELATSINNIESVRLLLKAGVNPNAKKDGVYTPLCTSIRDDRPELFRLLLSNGADPNTPASEYPCFKCVTHHRVQYLPELVAAGGDLHSPKGILETAVSSNNMDALSWLLDQGLNPNERNPKGESPLTTAIRENRVDMVEALLSRGADPNMRGEDWPVCMAVHNPPILRRILSVLAEPRAFKGVMEMAVVANQLESVKLLLAAGVSVEDKNGGVFSPLTTAIRENRREIVVFLLNEGGADVNSPGEHLPIVKALRRFRGQGTDMLQLLLDRGADPNKVYRGWNGMMQAVENGDPEVLKLLCDRVGVDLEVKDELGRTVTEIAASRGWEEAVAILIKGRLR</sequence>
<dbReference type="SUPFAM" id="SSF48403">
    <property type="entry name" value="Ankyrin repeat"/>
    <property type="match status" value="2"/>
</dbReference>
<evidence type="ECO:0000256" key="4">
    <source>
        <dbReference type="SAM" id="MobiDB-lite"/>
    </source>
</evidence>
<keyword evidence="6" id="KW-1185">Reference proteome</keyword>
<dbReference type="InterPro" id="IPR002110">
    <property type="entry name" value="Ankyrin_rpt"/>
</dbReference>
<accession>A0A084AVK7</accession>
<feature type="repeat" description="ANK" evidence="3">
    <location>
        <begin position="555"/>
        <end position="588"/>
    </location>
</feature>
<protein>
    <submittedName>
        <fullName evidence="5">Uncharacterized protein</fullName>
    </submittedName>
</protein>